<evidence type="ECO:0000256" key="4">
    <source>
        <dbReference type="ARBA" id="ARBA00022452"/>
    </source>
</evidence>
<dbReference type="PROSITE" id="PS52016">
    <property type="entry name" value="TONB_DEPENDENT_REC_3"/>
    <property type="match status" value="1"/>
</dbReference>
<evidence type="ECO:0000256" key="7">
    <source>
        <dbReference type="ARBA" id="ARBA00023077"/>
    </source>
</evidence>
<evidence type="ECO:0000256" key="13">
    <source>
        <dbReference type="RuleBase" id="RU003357"/>
    </source>
</evidence>
<keyword evidence="10 11" id="KW-0998">Cell outer membrane</keyword>
<keyword evidence="3 11" id="KW-0813">Transport</keyword>
<protein>
    <submittedName>
        <fullName evidence="16">TonB-dependent receptor</fullName>
    </submittedName>
</protein>
<dbReference type="PROSITE" id="PS01156">
    <property type="entry name" value="TONB_DEPENDENT_REC_2"/>
    <property type="match status" value="1"/>
</dbReference>
<evidence type="ECO:0000256" key="1">
    <source>
        <dbReference type="ARBA" id="ARBA00004571"/>
    </source>
</evidence>
<comment type="caution">
    <text evidence="16">The sequence shown here is derived from an EMBL/GenBank/DDBJ whole genome shotgun (WGS) entry which is preliminary data.</text>
</comment>
<dbReference type="GO" id="GO:0044718">
    <property type="term" value="P:siderophore transmembrane transport"/>
    <property type="evidence" value="ECO:0007669"/>
    <property type="project" value="TreeGrafter"/>
</dbReference>
<evidence type="ECO:0000256" key="3">
    <source>
        <dbReference type="ARBA" id="ARBA00022448"/>
    </source>
</evidence>
<keyword evidence="6" id="KW-0732">Signal</keyword>
<dbReference type="InterPro" id="IPR012910">
    <property type="entry name" value="Plug_dom"/>
</dbReference>
<gene>
    <name evidence="16" type="ORF">G6N74_00290</name>
</gene>
<feature type="domain" description="TonB-dependent receptor-like beta-barrel" evidence="14">
    <location>
        <begin position="228"/>
        <end position="662"/>
    </location>
</feature>
<name>A0A7C9R6C7_9HYPH</name>
<dbReference type="GO" id="GO:0015344">
    <property type="term" value="F:siderophore uptake transmembrane transporter activity"/>
    <property type="evidence" value="ECO:0007669"/>
    <property type="project" value="TreeGrafter"/>
</dbReference>
<dbReference type="Pfam" id="PF00593">
    <property type="entry name" value="TonB_dep_Rec_b-barrel"/>
    <property type="match status" value="1"/>
</dbReference>
<dbReference type="InterPro" id="IPR039426">
    <property type="entry name" value="TonB-dep_rcpt-like"/>
</dbReference>
<evidence type="ECO:0000256" key="11">
    <source>
        <dbReference type="PROSITE-ProRule" id="PRU01360"/>
    </source>
</evidence>
<dbReference type="PANTHER" id="PTHR30069:SF41">
    <property type="entry name" value="HEME_HEMOPEXIN UTILIZATION PROTEIN C"/>
    <property type="match status" value="1"/>
</dbReference>
<dbReference type="CDD" id="cd01347">
    <property type="entry name" value="ligand_gated_channel"/>
    <property type="match status" value="1"/>
</dbReference>
<evidence type="ECO:0000259" key="14">
    <source>
        <dbReference type="Pfam" id="PF00593"/>
    </source>
</evidence>
<dbReference type="NCBIfam" id="TIGR01785">
    <property type="entry name" value="TonB-hemin"/>
    <property type="match status" value="1"/>
</dbReference>
<evidence type="ECO:0000259" key="15">
    <source>
        <dbReference type="Pfam" id="PF07715"/>
    </source>
</evidence>
<reference evidence="16 17" key="1">
    <citation type="submission" date="2020-02" db="EMBL/GenBank/DDBJ databases">
        <title>Genome sequence of the type strain CGMCC 1.15528 of Mesorhizobium zhangyense.</title>
        <authorList>
            <person name="Gao J."/>
            <person name="Sun J."/>
        </authorList>
    </citation>
    <scope>NUCLEOTIDE SEQUENCE [LARGE SCALE GENOMIC DNA]</scope>
    <source>
        <strain evidence="16 17">CGMCC 1.15528</strain>
    </source>
</reference>
<evidence type="ECO:0000256" key="8">
    <source>
        <dbReference type="ARBA" id="ARBA00023136"/>
    </source>
</evidence>
<keyword evidence="4 11" id="KW-1134">Transmembrane beta strand</keyword>
<dbReference type="SUPFAM" id="SSF56935">
    <property type="entry name" value="Porins"/>
    <property type="match status" value="1"/>
</dbReference>
<keyword evidence="7 13" id="KW-0798">TonB box</keyword>
<evidence type="ECO:0000256" key="5">
    <source>
        <dbReference type="ARBA" id="ARBA00022692"/>
    </source>
</evidence>
<dbReference type="Pfam" id="PF07715">
    <property type="entry name" value="Plug"/>
    <property type="match status" value="1"/>
</dbReference>
<organism evidence="16 17">
    <name type="scientific">Mesorhizobium zhangyense</name>
    <dbReference type="NCBI Taxonomy" id="1776730"/>
    <lineage>
        <taxon>Bacteria</taxon>
        <taxon>Pseudomonadati</taxon>
        <taxon>Pseudomonadota</taxon>
        <taxon>Alphaproteobacteria</taxon>
        <taxon>Hyphomicrobiales</taxon>
        <taxon>Phyllobacteriaceae</taxon>
        <taxon>Mesorhizobium</taxon>
    </lineage>
</organism>
<comment type="subcellular location">
    <subcellularLocation>
        <location evidence="1 11">Cell outer membrane</location>
        <topology evidence="1 11">Multi-pass membrane protein</topology>
    </subcellularLocation>
</comment>
<evidence type="ECO:0000256" key="12">
    <source>
        <dbReference type="PROSITE-ProRule" id="PRU10144"/>
    </source>
</evidence>
<feature type="domain" description="TonB-dependent receptor plug" evidence="15">
    <location>
        <begin position="63"/>
        <end position="168"/>
    </location>
</feature>
<sequence length="690" mass="74363">MGLVARNMAVLLGGAAVTVLVGTIGARAQETNEAEKQDRVTQLERVVITSGRAGAGDSTGEPEDVPASVGKVDKKTLEKLGRENLDDVLRSVPGTFTRENPQQPGIAVNIRGFEGSGRVNSMIDGVRQSFRFTGHEAGGFTYVDPNFLTEIDVERGAVSTAGGGGLAGSVNFRTIGVEDIVRDGQEYGLLGRASWGSNGVGFSEMLAGGVKRDAVGLAAAISKRDSNDFKNGDGETVPYTGQDLVSGLLKADFGFGEDHRLSLGSIFYQNDFTANSYEQQVKNRTATANYRYDPTGNDLIHLKVNGYYNDIQMEYLKSTSPFATSVGRKINDRGVGFDVSNTSLMDFGEIAVKSENGVEYFTDKVTSINGGVNPANAHSRTGAVFSENTFTYGMFELVGALRYDFYNLDGTADAGPRAGGAYTVDQSKGALNPKVTLAVKPLDWFQPYVTYSQSMRAPTVQETMVGGDHPGGTSASFLPNPDLKPESQKGWEVGVNVKRDGLFTADDSLRVKASYYNMKVEDFIAARFNPQFFMFEYVNVPGEARQSGIELAATYDLGLAFGGIAYTHTDTKLPSQQPGLGALSYLPDDIIALTLGGRFLEQKLEVGTRVNYVSNGVTNVGNANDPTFTPINVKTPSYTTVDLFTNYKVNENVDVAFKVTNLFDKQYTPALSTIGSGQGRTFHVSTQFQF</sequence>
<dbReference type="Gene3D" id="2.170.130.10">
    <property type="entry name" value="TonB-dependent receptor, plug domain"/>
    <property type="match status" value="1"/>
</dbReference>
<dbReference type="InterPro" id="IPR011276">
    <property type="entry name" value="TonB_haem/Hb_rcpt"/>
</dbReference>
<evidence type="ECO:0000256" key="9">
    <source>
        <dbReference type="ARBA" id="ARBA00023170"/>
    </source>
</evidence>
<dbReference type="PANTHER" id="PTHR30069">
    <property type="entry name" value="TONB-DEPENDENT OUTER MEMBRANE RECEPTOR"/>
    <property type="match status" value="1"/>
</dbReference>
<dbReference type="Gene3D" id="2.40.170.20">
    <property type="entry name" value="TonB-dependent receptor, beta-barrel domain"/>
    <property type="match status" value="1"/>
</dbReference>
<comment type="similarity">
    <text evidence="2 11 13">Belongs to the TonB-dependent receptor family.</text>
</comment>
<feature type="short sequence motif" description="TonB C-terminal box" evidence="12">
    <location>
        <begin position="673"/>
        <end position="690"/>
    </location>
</feature>
<dbReference type="AlphaFoldDB" id="A0A7C9R6C7"/>
<dbReference type="GO" id="GO:0015232">
    <property type="term" value="F:heme transmembrane transporter activity"/>
    <property type="evidence" value="ECO:0007669"/>
    <property type="project" value="InterPro"/>
</dbReference>
<dbReference type="InterPro" id="IPR036942">
    <property type="entry name" value="Beta-barrel_TonB_sf"/>
</dbReference>
<evidence type="ECO:0000256" key="6">
    <source>
        <dbReference type="ARBA" id="ARBA00022729"/>
    </source>
</evidence>
<evidence type="ECO:0000256" key="2">
    <source>
        <dbReference type="ARBA" id="ARBA00009810"/>
    </source>
</evidence>
<dbReference type="InterPro" id="IPR010917">
    <property type="entry name" value="TonB_rcpt_CS"/>
</dbReference>
<keyword evidence="5 11" id="KW-0812">Transmembrane</keyword>
<evidence type="ECO:0000313" key="16">
    <source>
        <dbReference type="EMBL" id="NGN39493.1"/>
    </source>
</evidence>
<keyword evidence="17" id="KW-1185">Reference proteome</keyword>
<keyword evidence="8 11" id="KW-0472">Membrane</keyword>
<dbReference type="EMBL" id="JAAKZG010000001">
    <property type="protein sequence ID" value="NGN39493.1"/>
    <property type="molecule type" value="Genomic_DNA"/>
</dbReference>
<evidence type="ECO:0000256" key="10">
    <source>
        <dbReference type="ARBA" id="ARBA00023237"/>
    </source>
</evidence>
<dbReference type="Proteomes" id="UP000481252">
    <property type="component" value="Unassembled WGS sequence"/>
</dbReference>
<accession>A0A7C9R6C7</accession>
<dbReference type="InterPro" id="IPR037066">
    <property type="entry name" value="Plug_dom_sf"/>
</dbReference>
<dbReference type="InterPro" id="IPR000531">
    <property type="entry name" value="Beta-barrel_TonB"/>
</dbReference>
<keyword evidence="9 16" id="KW-0675">Receptor</keyword>
<evidence type="ECO:0000313" key="17">
    <source>
        <dbReference type="Proteomes" id="UP000481252"/>
    </source>
</evidence>
<dbReference type="GO" id="GO:0009279">
    <property type="term" value="C:cell outer membrane"/>
    <property type="evidence" value="ECO:0007669"/>
    <property type="project" value="UniProtKB-SubCell"/>
</dbReference>
<proteinExistence type="inferred from homology"/>